<proteinExistence type="predicted"/>
<dbReference type="PANTHER" id="PTHR19446">
    <property type="entry name" value="REVERSE TRANSCRIPTASES"/>
    <property type="match status" value="1"/>
</dbReference>
<dbReference type="InterPro" id="IPR043502">
    <property type="entry name" value="DNA/RNA_pol_sf"/>
</dbReference>
<dbReference type="CDD" id="cd01650">
    <property type="entry name" value="RT_nLTR_like"/>
    <property type="match status" value="1"/>
</dbReference>
<dbReference type="AlphaFoldDB" id="A0A7D9JZQ4"/>
<evidence type="ECO:0000313" key="1">
    <source>
        <dbReference type="EMBL" id="CAB4039192.1"/>
    </source>
</evidence>
<keyword evidence="2" id="KW-1185">Reference proteome</keyword>
<dbReference type="EMBL" id="CACRXK020025053">
    <property type="protein sequence ID" value="CAB4039192.1"/>
    <property type="molecule type" value="Genomic_DNA"/>
</dbReference>
<evidence type="ECO:0000313" key="2">
    <source>
        <dbReference type="Proteomes" id="UP001152795"/>
    </source>
</evidence>
<comment type="caution">
    <text evidence="1">The sequence shown here is derived from an EMBL/GenBank/DDBJ whole genome shotgun (WGS) entry which is preliminary data.</text>
</comment>
<reference evidence="1" key="1">
    <citation type="submission" date="2020-04" db="EMBL/GenBank/DDBJ databases">
        <authorList>
            <person name="Alioto T."/>
            <person name="Alioto T."/>
            <person name="Gomez Garrido J."/>
        </authorList>
    </citation>
    <scope>NUCLEOTIDE SEQUENCE</scope>
    <source>
        <strain evidence="1">A484AB</strain>
    </source>
</reference>
<dbReference type="InterPro" id="IPR000477">
    <property type="entry name" value="RT_dom"/>
</dbReference>
<dbReference type="Pfam" id="PF00078">
    <property type="entry name" value="RVT_1"/>
    <property type="match status" value="1"/>
</dbReference>
<protein>
    <submittedName>
        <fullName evidence="1">Uncharacterized protein</fullName>
    </submittedName>
</protein>
<organism evidence="1 2">
    <name type="scientific">Paramuricea clavata</name>
    <name type="common">Red gorgonian</name>
    <name type="synonym">Violescent sea-whip</name>
    <dbReference type="NCBI Taxonomy" id="317549"/>
    <lineage>
        <taxon>Eukaryota</taxon>
        <taxon>Metazoa</taxon>
        <taxon>Cnidaria</taxon>
        <taxon>Anthozoa</taxon>
        <taxon>Octocorallia</taxon>
        <taxon>Malacalcyonacea</taxon>
        <taxon>Plexauridae</taxon>
        <taxon>Paramuricea</taxon>
    </lineage>
</organism>
<dbReference type="SUPFAM" id="SSF56672">
    <property type="entry name" value="DNA/RNA polymerases"/>
    <property type="match status" value="1"/>
</dbReference>
<feature type="non-terminal residue" evidence="1">
    <location>
        <position position="270"/>
    </location>
</feature>
<gene>
    <name evidence="1" type="ORF">PACLA_8A053779</name>
</gene>
<name>A0A7D9JZQ4_PARCT</name>
<dbReference type="Proteomes" id="UP001152795">
    <property type="component" value="Unassembled WGS sequence"/>
</dbReference>
<dbReference type="PROSITE" id="PS50878">
    <property type="entry name" value="RT_POL"/>
    <property type="match status" value="1"/>
</dbReference>
<sequence>MGNAAEPESSQTYDVSTPTAIANIFNRYFTSLFNNDHDNLDERSSPPSSPPSTSGQSYLQLTIEEVARTLLALDTTKVTGPDAIPSRLLKETAWQIAPSLTQIFNKSLSCGEIPDEWILANIVPVHKKGERSQVENYRPISLLSIISKVLEHCVLRNIHDHLLQLINDSQHGFIPGKSCTTQLLEVLDYIGSLLDGGKQTDVVYMDMSKAFDKVHHKYLISKLRNVYGISGKLLRWFESYLINRKQRVTVLGATSSARPVLSGVPQGSIL</sequence>
<dbReference type="OrthoDB" id="416454at2759"/>
<accession>A0A7D9JZQ4</accession>